<evidence type="ECO:0000313" key="3">
    <source>
        <dbReference type="Proteomes" id="UP000555546"/>
    </source>
</evidence>
<comment type="caution">
    <text evidence="2">The sequence shown here is derived from an EMBL/GenBank/DDBJ whole genome shotgun (WGS) entry which is preliminary data.</text>
</comment>
<dbReference type="EMBL" id="JACIJG010000006">
    <property type="protein sequence ID" value="MBB5702155.1"/>
    <property type="molecule type" value="Genomic_DNA"/>
</dbReference>
<dbReference type="Gene3D" id="2.120.10.10">
    <property type="match status" value="1"/>
</dbReference>
<feature type="domain" description="Sialidase" evidence="1">
    <location>
        <begin position="113"/>
        <end position="338"/>
    </location>
</feature>
<organism evidence="2 3">
    <name type="scientific">Brucella daejeonensis</name>
    <dbReference type="NCBI Taxonomy" id="659015"/>
    <lineage>
        <taxon>Bacteria</taxon>
        <taxon>Pseudomonadati</taxon>
        <taxon>Pseudomonadota</taxon>
        <taxon>Alphaproteobacteria</taxon>
        <taxon>Hyphomicrobiales</taxon>
        <taxon>Brucellaceae</taxon>
        <taxon>Brucella/Ochrobactrum group</taxon>
        <taxon>Brucella</taxon>
    </lineage>
</organism>
<dbReference type="InterPro" id="IPR036278">
    <property type="entry name" value="Sialidase_sf"/>
</dbReference>
<accession>A0A7W9AWZ4</accession>
<dbReference type="RefSeq" id="WP_183651451.1">
    <property type="nucleotide sequence ID" value="NZ_JACIJG010000006.1"/>
</dbReference>
<sequence>MDVLAYSSSPGFKPMLKDRSAPLNIAALPVVPSDLYEIVAVSDVRELNQNPQIAFYDGLFIATWVWSAGSETAATQGMFSTSIDGVTWTPRQSYTGVPPSGFRYSTNGLWLRNGELWALYYFTEINLDPVEGEEYYGPSLKLMGRKWESGQWGAEQEILTDCMLDYAPIQLPDGKWLGSGRNHKFETQFILGDMGNWERVIVPSPTGVLLNEATVLSVNPRLISYEYRNEEEMNPRVLLRSFSYDGGHTVSTPMKTNFPDAQSRRAVMRLSDGRYVLSSNASQEMGRQVLMLSVSDDGLEYDRVYVLRNNPEPAKFTGTSYWSFGFNYPQFLEKDGYLWVIYSQNKEDVQISRVGLGAFD</sequence>
<dbReference type="PANTHER" id="PTHR43752">
    <property type="entry name" value="BNR/ASP-BOX REPEAT FAMILY PROTEIN"/>
    <property type="match status" value="1"/>
</dbReference>
<dbReference type="SUPFAM" id="SSF50939">
    <property type="entry name" value="Sialidases"/>
    <property type="match status" value="1"/>
</dbReference>
<dbReference type="InterPro" id="IPR011040">
    <property type="entry name" value="Sialidase"/>
</dbReference>
<evidence type="ECO:0000259" key="1">
    <source>
        <dbReference type="Pfam" id="PF13088"/>
    </source>
</evidence>
<dbReference type="Pfam" id="PF13088">
    <property type="entry name" value="BNR_2"/>
    <property type="match status" value="1"/>
</dbReference>
<protein>
    <recommendedName>
        <fullName evidence="1">Sialidase domain-containing protein</fullName>
    </recommendedName>
</protein>
<evidence type="ECO:0000313" key="2">
    <source>
        <dbReference type="EMBL" id="MBB5702155.1"/>
    </source>
</evidence>
<dbReference type="Proteomes" id="UP000555546">
    <property type="component" value="Unassembled WGS sequence"/>
</dbReference>
<gene>
    <name evidence="2" type="ORF">FHS76_002030</name>
</gene>
<name>A0A7W9AWZ4_9HYPH</name>
<keyword evidence="3" id="KW-1185">Reference proteome</keyword>
<dbReference type="AlphaFoldDB" id="A0A7W9AWZ4"/>
<dbReference type="PANTHER" id="PTHR43752:SF2">
    <property type="entry name" value="BNR_ASP-BOX REPEAT FAMILY PROTEIN"/>
    <property type="match status" value="1"/>
</dbReference>
<proteinExistence type="predicted"/>
<dbReference type="CDD" id="cd15482">
    <property type="entry name" value="Sialidase_non-viral"/>
    <property type="match status" value="1"/>
</dbReference>
<reference evidence="2 3" key="1">
    <citation type="submission" date="2020-08" db="EMBL/GenBank/DDBJ databases">
        <title>Genomic Encyclopedia of Type Strains, Phase IV (KMG-IV): sequencing the most valuable type-strain genomes for metagenomic binning, comparative biology and taxonomic classification.</title>
        <authorList>
            <person name="Goeker M."/>
        </authorList>
    </citation>
    <scope>NUCLEOTIDE SEQUENCE [LARGE SCALE GENOMIC DNA]</scope>
    <source>
        <strain evidence="2 3">DSM 26944</strain>
    </source>
</reference>